<dbReference type="OrthoDB" id="194358at2759"/>
<evidence type="ECO:0000313" key="2">
    <source>
        <dbReference type="EMBL" id="ETW02664.1"/>
    </source>
</evidence>
<keyword evidence="1" id="KW-0040">ANK repeat</keyword>
<dbReference type="InterPro" id="IPR036770">
    <property type="entry name" value="Ankyrin_rpt-contain_sf"/>
</dbReference>
<protein>
    <submittedName>
        <fullName evidence="2">Uncharacterized protein</fullName>
    </submittedName>
</protein>
<organism evidence="2">
    <name type="scientific">Aphanomyces invadans</name>
    <dbReference type="NCBI Taxonomy" id="157072"/>
    <lineage>
        <taxon>Eukaryota</taxon>
        <taxon>Sar</taxon>
        <taxon>Stramenopiles</taxon>
        <taxon>Oomycota</taxon>
        <taxon>Saprolegniomycetes</taxon>
        <taxon>Saprolegniales</taxon>
        <taxon>Verrucalvaceae</taxon>
        <taxon>Aphanomyces</taxon>
    </lineage>
</organism>
<dbReference type="SMART" id="SM00248">
    <property type="entry name" value="ANK"/>
    <property type="match status" value="1"/>
</dbReference>
<evidence type="ECO:0000256" key="1">
    <source>
        <dbReference type="PROSITE-ProRule" id="PRU00023"/>
    </source>
</evidence>
<gene>
    <name evidence="2" type="ORF">H310_06123</name>
</gene>
<dbReference type="EMBL" id="KI913961">
    <property type="protein sequence ID" value="ETW02664.1"/>
    <property type="molecule type" value="Genomic_DNA"/>
</dbReference>
<dbReference type="VEuPathDB" id="FungiDB:H310_06123"/>
<dbReference type="InterPro" id="IPR002110">
    <property type="entry name" value="Ankyrin_rpt"/>
</dbReference>
<dbReference type="eggNOG" id="ENOG502SA1H">
    <property type="taxonomic scope" value="Eukaryota"/>
</dbReference>
<dbReference type="PROSITE" id="PS50088">
    <property type="entry name" value="ANK_REPEAT"/>
    <property type="match status" value="1"/>
</dbReference>
<dbReference type="AlphaFoldDB" id="A0A024U8R0"/>
<dbReference type="SUPFAM" id="SSF48403">
    <property type="entry name" value="Ankyrin repeat"/>
    <property type="match status" value="1"/>
</dbReference>
<sequence>MTHQKLSSLVDQSKELTAQPPCRTKRNLAWWKDHYGKSVVTTKALAAMADSVYRAVVNNDIAGLERFLAEDPTLAFTKIFGPGKRTALYVASMLGKVDIVRLLIARGADKHLKCEGVDPVHVAGMCTHDVVSAMKIKHLLGAFTTPQVLLRRQSCSTANKPQRFRVEIHFSEPIWDFVQDDIEVHRCKVAAFSMYREDFFVAIVQTSDVVDAMDEAHRPRVRVPPNVARRKHSNRLNDASPVLYLT</sequence>
<dbReference type="Pfam" id="PF00023">
    <property type="entry name" value="Ank"/>
    <property type="match status" value="1"/>
</dbReference>
<reference evidence="2" key="1">
    <citation type="submission" date="2013-12" db="EMBL/GenBank/DDBJ databases">
        <title>The Genome Sequence of Aphanomyces invadans NJM9701.</title>
        <authorList>
            <consortium name="The Broad Institute Genomics Platform"/>
            <person name="Russ C."/>
            <person name="Tyler B."/>
            <person name="van West P."/>
            <person name="Dieguez-Uribeondo J."/>
            <person name="Young S.K."/>
            <person name="Zeng Q."/>
            <person name="Gargeya S."/>
            <person name="Fitzgerald M."/>
            <person name="Abouelleil A."/>
            <person name="Alvarado L."/>
            <person name="Chapman S.B."/>
            <person name="Gainer-Dewar J."/>
            <person name="Goldberg J."/>
            <person name="Griggs A."/>
            <person name="Gujja S."/>
            <person name="Hansen M."/>
            <person name="Howarth C."/>
            <person name="Imamovic A."/>
            <person name="Ireland A."/>
            <person name="Larimer J."/>
            <person name="McCowan C."/>
            <person name="Murphy C."/>
            <person name="Pearson M."/>
            <person name="Poon T.W."/>
            <person name="Priest M."/>
            <person name="Roberts A."/>
            <person name="Saif S."/>
            <person name="Shea T."/>
            <person name="Sykes S."/>
            <person name="Wortman J."/>
            <person name="Nusbaum C."/>
            <person name="Birren B."/>
        </authorList>
    </citation>
    <scope>NUCLEOTIDE SEQUENCE [LARGE SCALE GENOMIC DNA]</scope>
    <source>
        <strain evidence="2">NJM9701</strain>
    </source>
</reference>
<feature type="repeat" description="ANK" evidence="1">
    <location>
        <begin position="83"/>
        <end position="115"/>
    </location>
</feature>
<proteinExistence type="predicted"/>
<accession>A0A024U8R0</accession>
<dbReference type="RefSeq" id="XP_008869269.1">
    <property type="nucleotide sequence ID" value="XM_008871047.1"/>
</dbReference>
<dbReference type="PROSITE" id="PS50297">
    <property type="entry name" value="ANK_REP_REGION"/>
    <property type="match status" value="1"/>
</dbReference>
<dbReference type="Gene3D" id="1.25.40.20">
    <property type="entry name" value="Ankyrin repeat-containing domain"/>
    <property type="match status" value="1"/>
</dbReference>
<dbReference type="GeneID" id="20083173"/>
<name>A0A024U8R0_9STRA</name>